<proteinExistence type="predicted"/>
<feature type="compositionally biased region" description="Basic and acidic residues" evidence="1">
    <location>
        <begin position="49"/>
        <end position="60"/>
    </location>
</feature>
<keyword evidence="2" id="KW-0732">Signal</keyword>
<accession>F4S101</accession>
<feature type="chain" id="PRO_5003318171" evidence="2">
    <location>
        <begin position="21"/>
        <end position="259"/>
    </location>
</feature>
<organism evidence="4">
    <name type="scientific">Melampsora larici-populina (strain 98AG31 / pathotype 3-4-7)</name>
    <name type="common">Poplar leaf rust fungus</name>
    <dbReference type="NCBI Taxonomy" id="747676"/>
    <lineage>
        <taxon>Eukaryota</taxon>
        <taxon>Fungi</taxon>
        <taxon>Dikarya</taxon>
        <taxon>Basidiomycota</taxon>
        <taxon>Pucciniomycotina</taxon>
        <taxon>Pucciniomycetes</taxon>
        <taxon>Pucciniales</taxon>
        <taxon>Melampsoraceae</taxon>
        <taxon>Melampsora</taxon>
    </lineage>
</organism>
<dbReference type="OrthoDB" id="2500097at2759"/>
<dbReference type="AlphaFoldDB" id="F4S101"/>
<dbReference type="KEGG" id="mlr:MELLADRAFT_75578"/>
<feature type="signal peptide" evidence="2">
    <location>
        <begin position="1"/>
        <end position="20"/>
    </location>
</feature>
<dbReference type="HOGENOM" id="CLU_1073936_0_0_1"/>
<gene>
    <name evidence="3" type="ORF">MELLADRAFT_75578</name>
</gene>
<evidence type="ECO:0000313" key="3">
    <source>
        <dbReference type="EMBL" id="EGG01681.1"/>
    </source>
</evidence>
<dbReference type="EMBL" id="GL883136">
    <property type="protein sequence ID" value="EGG01681.1"/>
    <property type="molecule type" value="Genomic_DNA"/>
</dbReference>
<feature type="compositionally biased region" description="Basic and acidic residues" evidence="1">
    <location>
        <begin position="71"/>
        <end position="80"/>
    </location>
</feature>
<evidence type="ECO:0000256" key="1">
    <source>
        <dbReference type="SAM" id="MobiDB-lite"/>
    </source>
</evidence>
<name>F4S101_MELLP</name>
<feature type="region of interest" description="Disordered" evidence="1">
    <location>
        <begin position="40"/>
        <end position="83"/>
    </location>
</feature>
<dbReference type="GeneID" id="18932673"/>
<sequence>MQFSAFLVFAIASFVCFAQAKTFPNGPSVLRRSAHKGSKFSHLQVSKRQLLERSHEKRSPEPTPTSANGDSESRRFRRQSDSSASLRNKIYQYLTDCHSGIQARVANIQSLCAATTQENAQQTAWKIVAELQAILALLVSCVARIKGCPDEPTPSAVPGVNTSCAQIAQLVYQIMVLLKTCLKQIGTTGRQFSVIHSTCSDTLNQVSGSLSNCVSAIGTLVPDLYSQVTGMLGGQNMPQFFHSLGYGMDQVLSALQSPA</sequence>
<evidence type="ECO:0000313" key="4">
    <source>
        <dbReference type="Proteomes" id="UP000001072"/>
    </source>
</evidence>
<dbReference type="VEuPathDB" id="FungiDB:MELLADRAFT_75578"/>
<evidence type="ECO:0000256" key="2">
    <source>
        <dbReference type="SAM" id="SignalP"/>
    </source>
</evidence>
<dbReference type="InParanoid" id="F4S101"/>
<keyword evidence="4" id="KW-1185">Reference proteome</keyword>
<protein>
    <submittedName>
        <fullName evidence="3">Secreted protein</fullName>
    </submittedName>
</protein>
<dbReference type="RefSeq" id="XP_007415026.1">
    <property type="nucleotide sequence ID" value="XM_007414964.1"/>
</dbReference>
<dbReference type="Proteomes" id="UP000001072">
    <property type="component" value="Unassembled WGS sequence"/>
</dbReference>
<reference evidence="4" key="1">
    <citation type="journal article" date="2011" name="Proc. Natl. Acad. Sci. U.S.A.">
        <title>Obligate biotrophy features unraveled by the genomic analysis of rust fungi.</title>
        <authorList>
            <person name="Duplessis S."/>
            <person name="Cuomo C.A."/>
            <person name="Lin Y.-C."/>
            <person name="Aerts A."/>
            <person name="Tisserant E."/>
            <person name="Veneault-Fourrey C."/>
            <person name="Joly D.L."/>
            <person name="Hacquard S."/>
            <person name="Amselem J."/>
            <person name="Cantarel B.L."/>
            <person name="Chiu R."/>
            <person name="Coutinho P.M."/>
            <person name="Feau N."/>
            <person name="Field M."/>
            <person name="Frey P."/>
            <person name="Gelhaye E."/>
            <person name="Goldberg J."/>
            <person name="Grabherr M.G."/>
            <person name="Kodira C.D."/>
            <person name="Kohler A."/>
            <person name="Kuees U."/>
            <person name="Lindquist E.A."/>
            <person name="Lucas S.M."/>
            <person name="Mago R."/>
            <person name="Mauceli E."/>
            <person name="Morin E."/>
            <person name="Murat C."/>
            <person name="Pangilinan J.L."/>
            <person name="Park R."/>
            <person name="Pearson M."/>
            <person name="Quesneville H."/>
            <person name="Rouhier N."/>
            <person name="Sakthikumar S."/>
            <person name="Salamov A.A."/>
            <person name="Schmutz J."/>
            <person name="Selles B."/>
            <person name="Shapiro H."/>
            <person name="Tanguay P."/>
            <person name="Tuskan G.A."/>
            <person name="Henrissat B."/>
            <person name="Van de Peer Y."/>
            <person name="Rouze P."/>
            <person name="Ellis J.G."/>
            <person name="Dodds P.N."/>
            <person name="Schein J.E."/>
            <person name="Zhong S."/>
            <person name="Hamelin R.C."/>
            <person name="Grigoriev I.V."/>
            <person name="Szabo L.J."/>
            <person name="Martin F."/>
        </authorList>
    </citation>
    <scope>NUCLEOTIDE SEQUENCE [LARGE SCALE GENOMIC DNA]</scope>
    <source>
        <strain evidence="4">98AG31 / pathotype 3-4-7</strain>
    </source>
</reference>